<protein>
    <recommendedName>
        <fullName evidence="3">Solute-binding protein family 3/N-terminal domain-containing protein</fullName>
    </recommendedName>
</protein>
<dbReference type="PANTHER" id="PTHR35936:SF35">
    <property type="entry name" value="L-CYSTINE-BINDING PROTEIN TCYJ"/>
    <property type="match status" value="1"/>
</dbReference>
<evidence type="ECO:0000313" key="5">
    <source>
        <dbReference type="Proteomes" id="UP000242861"/>
    </source>
</evidence>
<dbReference type="Gene3D" id="3.40.190.10">
    <property type="entry name" value="Periplasmic binding protein-like II"/>
    <property type="match status" value="1"/>
</dbReference>
<feature type="domain" description="Solute-binding protein family 3/N-terminal" evidence="3">
    <location>
        <begin position="86"/>
        <end position="142"/>
    </location>
</feature>
<name>A0A2I0CUR5_9PSED</name>
<dbReference type="Proteomes" id="UP000242861">
    <property type="component" value="Unassembled WGS sequence"/>
</dbReference>
<organism evidence="4 5">
    <name type="scientific">Pseudomonas fluvialis</name>
    <dbReference type="NCBI Taxonomy" id="1793966"/>
    <lineage>
        <taxon>Bacteria</taxon>
        <taxon>Pseudomonadati</taxon>
        <taxon>Pseudomonadota</taxon>
        <taxon>Gammaproteobacteria</taxon>
        <taxon>Pseudomonadales</taxon>
        <taxon>Pseudomonadaceae</taxon>
        <taxon>Pseudomonas</taxon>
    </lineage>
</organism>
<dbReference type="AlphaFoldDB" id="A0A2I0CUR5"/>
<gene>
    <name evidence="4" type="ORF">CW360_00240</name>
</gene>
<evidence type="ECO:0000256" key="1">
    <source>
        <dbReference type="ARBA" id="ARBA00010333"/>
    </source>
</evidence>
<dbReference type="InterPro" id="IPR001638">
    <property type="entry name" value="Solute-binding_3/MltF_N"/>
</dbReference>
<dbReference type="PANTHER" id="PTHR35936">
    <property type="entry name" value="MEMBRANE-BOUND LYTIC MUREIN TRANSGLYCOSYLASE F"/>
    <property type="match status" value="1"/>
</dbReference>
<reference evidence="5" key="1">
    <citation type="submission" date="2017-12" db="EMBL/GenBank/DDBJ databases">
        <authorList>
            <person name="Yu X.-Y."/>
        </authorList>
    </citation>
    <scope>NUCLEOTIDE SEQUENCE [LARGE SCALE GENOMIC DNA]</scope>
    <source>
        <strain evidence="5">ZYSR67-Z</strain>
    </source>
</reference>
<sequence length="308" mass="34479">MSSLVFIRLISSLLIKSLVSMRRQTEAKLNVPLPCLYSLQFCLFPRKEPVVSRVLLICCSLLLATAQAEDSAALRFCYEDSDSYPWVMRGGEGLNIELLREVGEHLQRPIEFIAVPWRRCLAGLQQGRYDGAFAASYQAERALLGRYPLDAQGSVDSSRRLHTGDYALYHRVEQIPHWDGQRLQVNGPVGSLSGFSIVPFLHQLGARVDESSRDPQALLRMLASRRVSAVALQSARADFILQGDAQLAASIRKAPLPLQVKPYFLMLSAPLCDRDGELAERIWDSVRRVRESPGYQARERALQGLPDS</sequence>
<accession>A0A2I0CUR5</accession>
<proteinExistence type="inferred from homology"/>
<evidence type="ECO:0000313" key="4">
    <source>
        <dbReference type="EMBL" id="PKF73346.1"/>
    </source>
</evidence>
<comment type="similarity">
    <text evidence="1">Belongs to the bacterial solute-binding protein 3 family.</text>
</comment>
<dbReference type="SUPFAM" id="SSF53850">
    <property type="entry name" value="Periplasmic binding protein-like II"/>
    <property type="match status" value="1"/>
</dbReference>
<comment type="caution">
    <text evidence="4">The sequence shown here is derived from an EMBL/GenBank/DDBJ whole genome shotgun (WGS) entry which is preliminary data.</text>
</comment>
<dbReference type="EMBL" id="PIYS01000001">
    <property type="protein sequence ID" value="PKF73346.1"/>
    <property type="molecule type" value="Genomic_DNA"/>
</dbReference>
<evidence type="ECO:0000256" key="2">
    <source>
        <dbReference type="ARBA" id="ARBA00022729"/>
    </source>
</evidence>
<keyword evidence="2" id="KW-0732">Signal</keyword>
<dbReference type="Pfam" id="PF00497">
    <property type="entry name" value="SBP_bac_3"/>
    <property type="match status" value="1"/>
</dbReference>
<evidence type="ECO:0000259" key="3">
    <source>
        <dbReference type="Pfam" id="PF00497"/>
    </source>
</evidence>